<feature type="compositionally biased region" description="Polar residues" evidence="7">
    <location>
        <begin position="827"/>
        <end position="855"/>
    </location>
</feature>
<evidence type="ECO:0000313" key="10">
    <source>
        <dbReference type="Proteomes" id="UP000467700"/>
    </source>
</evidence>
<dbReference type="InterPro" id="IPR011009">
    <property type="entry name" value="Kinase-like_dom_sf"/>
</dbReference>
<protein>
    <recommendedName>
        <fullName evidence="8">Protein kinase domain-containing protein</fullName>
    </recommendedName>
</protein>
<evidence type="ECO:0000256" key="7">
    <source>
        <dbReference type="SAM" id="MobiDB-lite"/>
    </source>
</evidence>
<feature type="compositionally biased region" description="Basic residues" evidence="7">
    <location>
        <begin position="24"/>
        <end position="41"/>
    </location>
</feature>
<reference evidence="9 10" key="1">
    <citation type="submission" date="2020-01" db="EMBL/GenBank/DDBJ databases">
        <authorList>
            <person name="Gupta K D."/>
        </authorList>
    </citation>
    <scope>NUCLEOTIDE SEQUENCE [LARGE SCALE GENOMIC DNA]</scope>
</reference>
<dbReference type="GO" id="GO:0004709">
    <property type="term" value="F:MAP kinase kinase kinase activity"/>
    <property type="evidence" value="ECO:0007669"/>
    <property type="project" value="UniProtKB-ARBA"/>
</dbReference>
<keyword evidence="5 6" id="KW-0067">ATP-binding</keyword>
<dbReference type="FunFam" id="3.30.200.20:FF:000387">
    <property type="entry name" value="Serine/threonine-protein kinase STE11"/>
    <property type="match status" value="1"/>
</dbReference>
<evidence type="ECO:0000256" key="4">
    <source>
        <dbReference type="ARBA" id="ARBA00022777"/>
    </source>
</evidence>
<feature type="compositionally biased region" description="Polar residues" evidence="7">
    <location>
        <begin position="648"/>
        <end position="673"/>
    </location>
</feature>
<feature type="compositionally biased region" description="Acidic residues" evidence="7">
    <location>
        <begin position="985"/>
        <end position="996"/>
    </location>
</feature>
<feature type="region of interest" description="Disordered" evidence="7">
    <location>
        <begin position="16"/>
        <end position="261"/>
    </location>
</feature>
<feature type="compositionally biased region" description="Low complexity" evidence="7">
    <location>
        <begin position="247"/>
        <end position="261"/>
    </location>
</feature>
<dbReference type="InterPro" id="IPR017441">
    <property type="entry name" value="Protein_kinase_ATP_BS"/>
</dbReference>
<evidence type="ECO:0000256" key="1">
    <source>
        <dbReference type="ARBA" id="ARBA00006529"/>
    </source>
</evidence>
<dbReference type="PROSITE" id="PS50011">
    <property type="entry name" value="PROTEIN_KINASE_DOM"/>
    <property type="match status" value="1"/>
</dbReference>
<keyword evidence="10" id="KW-1185">Reference proteome</keyword>
<evidence type="ECO:0000256" key="5">
    <source>
        <dbReference type="ARBA" id="ARBA00022840"/>
    </source>
</evidence>
<feature type="compositionally biased region" description="Low complexity" evidence="7">
    <location>
        <begin position="685"/>
        <end position="697"/>
    </location>
</feature>
<organism evidence="9 10">
    <name type="scientific">Cyclocybe aegerita</name>
    <name type="common">Black poplar mushroom</name>
    <name type="synonym">Agrocybe aegerita</name>
    <dbReference type="NCBI Taxonomy" id="1973307"/>
    <lineage>
        <taxon>Eukaryota</taxon>
        <taxon>Fungi</taxon>
        <taxon>Dikarya</taxon>
        <taxon>Basidiomycota</taxon>
        <taxon>Agaricomycotina</taxon>
        <taxon>Agaricomycetes</taxon>
        <taxon>Agaricomycetidae</taxon>
        <taxon>Agaricales</taxon>
        <taxon>Agaricineae</taxon>
        <taxon>Bolbitiaceae</taxon>
        <taxon>Cyclocybe</taxon>
    </lineage>
</organism>
<feature type="compositionally biased region" description="Polar residues" evidence="7">
    <location>
        <begin position="807"/>
        <end position="819"/>
    </location>
</feature>
<feature type="binding site" evidence="6">
    <location>
        <position position="1243"/>
    </location>
    <ligand>
        <name>ATP</name>
        <dbReference type="ChEBI" id="CHEBI:30616"/>
    </ligand>
</feature>
<keyword evidence="3 6" id="KW-0547">Nucleotide-binding</keyword>
<evidence type="ECO:0000313" key="9">
    <source>
        <dbReference type="EMBL" id="CAA7258651.1"/>
    </source>
</evidence>
<proteinExistence type="inferred from homology"/>
<feature type="compositionally biased region" description="Polar residues" evidence="7">
    <location>
        <begin position="123"/>
        <end position="156"/>
    </location>
</feature>
<dbReference type="OrthoDB" id="266718at2759"/>
<feature type="compositionally biased region" description="Low complexity" evidence="7">
    <location>
        <begin position="620"/>
        <end position="632"/>
    </location>
</feature>
<dbReference type="PROSITE" id="PS00107">
    <property type="entry name" value="PROTEIN_KINASE_ATP"/>
    <property type="match status" value="1"/>
</dbReference>
<dbReference type="InterPro" id="IPR008271">
    <property type="entry name" value="Ser/Thr_kinase_AS"/>
</dbReference>
<feature type="region of interest" description="Disordered" evidence="7">
    <location>
        <begin position="378"/>
        <end position="518"/>
    </location>
</feature>
<dbReference type="Gene3D" id="1.10.510.10">
    <property type="entry name" value="Transferase(Phosphotransferase) domain 1"/>
    <property type="match status" value="1"/>
</dbReference>
<keyword evidence="2" id="KW-0808">Transferase</keyword>
<gene>
    <name evidence="9" type="ORF">AAE3_LOCUS892</name>
</gene>
<feature type="compositionally biased region" description="Polar residues" evidence="7">
    <location>
        <begin position="721"/>
        <end position="743"/>
    </location>
</feature>
<comment type="similarity">
    <text evidence="1">Belongs to the protein kinase superfamily. STE Ser/Thr protein kinase family. MAP kinase kinase kinase subfamily.</text>
</comment>
<dbReference type="SMART" id="SM00220">
    <property type="entry name" value="S_TKc"/>
    <property type="match status" value="1"/>
</dbReference>
<dbReference type="InterPro" id="IPR000719">
    <property type="entry name" value="Prot_kinase_dom"/>
</dbReference>
<dbReference type="Proteomes" id="UP000467700">
    <property type="component" value="Unassembled WGS sequence"/>
</dbReference>
<feature type="domain" description="Protein kinase" evidence="8">
    <location>
        <begin position="1214"/>
        <end position="1480"/>
    </location>
</feature>
<feature type="compositionally biased region" description="Basic and acidic residues" evidence="7">
    <location>
        <begin position="563"/>
        <end position="592"/>
    </location>
</feature>
<feature type="region of interest" description="Disordered" evidence="7">
    <location>
        <begin position="563"/>
        <end position="924"/>
    </location>
</feature>
<feature type="compositionally biased region" description="Polar residues" evidence="7">
    <location>
        <begin position="880"/>
        <end position="910"/>
    </location>
</feature>
<feature type="compositionally biased region" description="Polar residues" evidence="7">
    <location>
        <begin position="698"/>
        <end position="707"/>
    </location>
</feature>
<feature type="region of interest" description="Disordered" evidence="7">
    <location>
        <begin position="951"/>
        <end position="1087"/>
    </location>
</feature>
<dbReference type="SUPFAM" id="SSF56112">
    <property type="entry name" value="Protein kinase-like (PK-like)"/>
    <property type="match status" value="1"/>
</dbReference>
<evidence type="ECO:0000256" key="3">
    <source>
        <dbReference type="ARBA" id="ARBA00022741"/>
    </source>
</evidence>
<dbReference type="Pfam" id="PF00069">
    <property type="entry name" value="Pkinase"/>
    <property type="match status" value="1"/>
</dbReference>
<dbReference type="PANTHER" id="PTHR48016">
    <property type="entry name" value="MAP KINASE KINASE KINASE SSK2-RELATED-RELATED"/>
    <property type="match status" value="1"/>
</dbReference>
<dbReference type="EMBL" id="CACVBS010000002">
    <property type="protein sequence ID" value="CAA7258651.1"/>
    <property type="molecule type" value="Genomic_DNA"/>
</dbReference>
<evidence type="ECO:0000256" key="6">
    <source>
        <dbReference type="PROSITE-ProRule" id="PRU10141"/>
    </source>
</evidence>
<dbReference type="FunFam" id="1.10.510.10:FF:000182">
    <property type="entry name" value="MAP kinase kinase kinase mkh1"/>
    <property type="match status" value="1"/>
</dbReference>
<name>A0A8S0XJP5_CYCAE</name>
<feature type="compositionally biased region" description="Low complexity" evidence="7">
    <location>
        <begin position="162"/>
        <end position="171"/>
    </location>
</feature>
<dbReference type="GO" id="GO:0000196">
    <property type="term" value="P:cell integrity MAPK cascade"/>
    <property type="evidence" value="ECO:0007669"/>
    <property type="project" value="UniProtKB-ARBA"/>
</dbReference>
<dbReference type="PANTHER" id="PTHR48016:SF48">
    <property type="entry name" value="SERINE_THREONINE-PROTEIN KINASE BCK1_SLK1_SSP31"/>
    <property type="match status" value="1"/>
</dbReference>
<dbReference type="GO" id="GO:0005524">
    <property type="term" value="F:ATP binding"/>
    <property type="evidence" value="ECO:0007669"/>
    <property type="project" value="UniProtKB-UniRule"/>
</dbReference>
<comment type="caution">
    <text evidence="9">The sequence shown here is derived from an EMBL/GenBank/DDBJ whole genome shotgun (WGS) entry which is preliminary data.</text>
</comment>
<dbReference type="InterPro" id="IPR050538">
    <property type="entry name" value="MAP_kinase_kinase_kinase"/>
</dbReference>
<feature type="compositionally biased region" description="Low complexity" evidence="7">
    <location>
        <begin position="957"/>
        <end position="968"/>
    </location>
</feature>
<dbReference type="PROSITE" id="PS00108">
    <property type="entry name" value="PROTEIN_KINASE_ST"/>
    <property type="match status" value="1"/>
</dbReference>
<accession>A0A8S0XJP5</accession>
<feature type="compositionally biased region" description="Polar residues" evidence="7">
    <location>
        <begin position="769"/>
        <end position="800"/>
    </location>
</feature>
<feature type="compositionally biased region" description="Pro residues" evidence="7">
    <location>
        <begin position="498"/>
        <end position="512"/>
    </location>
</feature>
<keyword evidence="4" id="KW-0418">Kinase</keyword>
<feature type="compositionally biased region" description="Pro residues" evidence="7">
    <location>
        <begin position="109"/>
        <end position="121"/>
    </location>
</feature>
<evidence type="ECO:0000259" key="8">
    <source>
        <dbReference type="PROSITE" id="PS50011"/>
    </source>
</evidence>
<sequence>MRIRVDNSARTHSLFVSTHSCRSQPRRRRRRCLSGPRRRPPRPPAGSPAELVPTTPVARRSIAPIAPDQPARRGRPRPMSEDRGSRPHRKLYVANPGSDSDERENPLRPKYPPYHRPPPAPTYSYNRPSTSQPSYLTTENILPVTSNGSHYQQSYPPLSPDSAGSPAAESSTPPPSTPGLHAPSPSVELQTRVESPSKVLSPPDLNYYERTSKETSRKSKFQALIKAPFGGRPRPPDSNSSRRHRTSPTAATPDSYTSPSSASSTIIFVTADSERYVTVSISSAKTAAQIRELILTKLNLFHEDELHPYSIYQTEIGSFAIGEPLSNDRLWALCRDHSDSKGSLKFFVSIASSTVHEPPPPAPPMEYSSSPPVLPPLANINPLRVKRRSRSRNGSISSMSDNVPLDIGYDADLDNPDRDQNKSTPRLPVHQTATILPSSSAPAGHPPSPRRRPSVVQHPRPASPLIQSPEQATPPGQPSERAWLQRKEDGFGIGHGLPPVPATVAPPPPLSPNRPSFSSYEDASGLAVPYSRLLHVRSGSDAGAEREMALRASEVHADAVTKQLRRDSPSSGKLRAEPSRDNLRDRLGRKVFDEDDPSWEPVPTPTASGTRLADDLDRVPTTLSRSTRVPTVTRHRPTFPPRPAASQLAPSMQDSRPATQPRSGRQPIPTNYFVTWKGEEGGRRASPASPSTWGSSSRLAKTSTKSMDNLKLSSSSSSTSRRNAQLPMTRQTGNMPYSPSGLTLSGVPKSYDPPRGSSFAKPLPAQASPHGTSPDFGQSVSSQYVSRGGTYSSNLMSPSQDPIPRPQSATGDAVTSPTSRGYPRLQSPHQYGSTLDSGESNRSPRAISPSKSYHSASMGVHSPRGPRPTNSSDRSDRSDIQSGPETSNTTPPRTPISPQSLSYDSSQKNVADSPPPSSPDQHIMINNREPEMTLKLEDQLHFSKIIGTGSQGTLVSRTQPPTTLTRQLTPPPALTNQNSTGSYGADDDDDDDDDSDAGGGTWIVRPENKPVSSPRPPLKVQIEDSTYSRTAESIGRKPDPPPKDFAPSSYRPPPEPVASRPAPKRPERPESTFIEAGDESWAPRPPAENIYEHLERFFPKHDLDKPVIESSSGDISPTALEPAAALPPPAPVNDEKARIRAKKSIRYVAQEHKKKIDRTSRAAEAPSYANNMLRKRNTKLWGSRLEEVTTGQVRTNGSSTIPESPSGGPTTFKWVRGELIGKGTYGRVYLALNATTGEMIAVKQVELPQTASDKNDSRQHTVVQALKMESETLRDLDHPNIVQYLGFEETPSNLSIFLEYVPGGSVGSCLHKHGKFEDNVTRSFTSQILSGLEYLHSKGILHRDLKADNILVEMSGVCKISDFGISKRTEDMHGGAFTAMQGTVFWMAPEVINTQKGGYNFKIDIWSVGCVVLEMWQGGRPWMGEEPVAVMFKLYQTKQPPPVNEDVHLSEEADDFRRKCFAINPEERPSAAELRKHPYLTLPPGWVFTGFT</sequence>
<evidence type="ECO:0000256" key="2">
    <source>
        <dbReference type="ARBA" id="ARBA00022679"/>
    </source>
</evidence>